<sequence>MVCDESPTPLTSVTAPSLSSAHKSSFREVDDAFLQLKDWNWDEDIKI</sequence>
<evidence type="ECO:0000256" key="1">
    <source>
        <dbReference type="SAM" id="MobiDB-lite"/>
    </source>
</evidence>
<keyword evidence="3" id="KW-1185">Reference proteome</keyword>
<dbReference type="EMBL" id="WOCE01000012">
    <property type="protein sequence ID" value="KAE9602745.1"/>
    <property type="molecule type" value="Genomic_DNA"/>
</dbReference>
<evidence type="ECO:0000313" key="2">
    <source>
        <dbReference type="EMBL" id="KAE9602745.1"/>
    </source>
</evidence>
<proteinExistence type="predicted"/>
<accession>A0A6A4PMF6</accession>
<feature type="region of interest" description="Disordered" evidence="1">
    <location>
        <begin position="1"/>
        <end position="24"/>
    </location>
</feature>
<protein>
    <submittedName>
        <fullName evidence="2">Uncharacterized protein</fullName>
    </submittedName>
</protein>
<evidence type="ECO:0000313" key="3">
    <source>
        <dbReference type="Proteomes" id="UP000447434"/>
    </source>
</evidence>
<comment type="caution">
    <text evidence="2">The sequence shown here is derived from an EMBL/GenBank/DDBJ whole genome shotgun (WGS) entry which is preliminary data.</text>
</comment>
<reference evidence="3" key="1">
    <citation type="journal article" date="2020" name="Nat. Commun.">
        <title>Genome sequence of the cluster root forming white lupin.</title>
        <authorList>
            <person name="Hufnagel B."/>
            <person name="Marques A."/>
            <person name="Soriano A."/>
            <person name="Marques L."/>
            <person name="Divol F."/>
            <person name="Doumas P."/>
            <person name="Sallet E."/>
            <person name="Mancinotti D."/>
            <person name="Carrere S."/>
            <person name="Marande W."/>
            <person name="Arribat S."/>
            <person name="Keller J."/>
            <person name="Huneau C."/>
            <person name="Blein T."/>
            <person name="Aime D."/>
            <person name="Laguerre M."/>
            <person name="Taylor J."/>
            <person name="Schubert V."/>
            <person name="Nelson M."/>
            <person name="Geu-Flores F."/>
            <person name="Crespi M."/>
            <person name="Gallardo-Guerrero K."/>
            <person name="Delaux P.-M."/>
            <person name="Salse J."/>
            <person name="Berges H."/>
            <person name="Guyot R."/>
            <person name="Gouzy J."/>
            <person name="Peret B."/>
        </authorList>
    </citation>
    <scope>NUCLEOTIDE SEQUENCE [LARGE SCALE GENOMIC DNA]</scope>
    <source>
        <strain evidence="3">cv. Amiga</strain>
    </source>
</reference>
<feature type="compositionally biased region" description="Polar residues" evidence="1">
    <location>
        <begin position="8"/>
        <end position="23"/>
    </location>
</feature>
<dbReference type="AlphaFoldDB" id="A0A6A4PMF6"/>
<dbReference type="Proteomes" id="UP000447434">
    <property type="component" value="Chromosome 12"/>
</dbReference>
<name>A0A6A4PMF6_LUPAL</name>
<gene>
    <name evidence="2" type="ORF">Lalb_Chr12g0202831</name>
</gene>
<organism evidence="2 3">
    <name type="scientific">Lupinus albus</name>
    <name type="common">White lupine</name>
    <name type="synonym">Lupinus termis</name>
    <dbReference type="NCBI Taxonomy" id="3870"/>
    <lineage>
        <taxon>Eukaryota</taxon>
        <taxon>Viridiplantae</taxon>
        <taxon>Streptophyta</taxon>
        <taxon>Embryophyta</taxon>
        <taxon>Tracheophyta</taxon>
        <taxon>Spermatophyta</taxon>
        <taxon>Magnoliopsida</taxon>
        <taxon>eudicotyledons</taxon>
        <taxon>Gunneridae</taxon>
        <taxon>Pentapetalae</taxon>
        <taxon>rosids</taxon>
        <taxon>fabids</taxon>
        <taxon>Fabales</taxon>
        <taxon>Fabaceae</taxon>
        <taxon>Papilionoideae</taxon>
        <taxon>50 kb inversion clade</taxon>
        <taxon>genistoids sensu lato</taxon>
        <taxon>core genistoids</taxon>
        <taxon>Genisteae</taxon>
        <taxon>Lupinus</taxon>
    </lineage>
</organism>